<evidence type="ECO:0000313" key="3">
    <source>
        <dbReference type="EMBL" id="GBF89277.1"/>
    </source>
</evidence>
<accession>A0A2V0NWG0</accession>
<feature type="compositionally biased region" description="Basic and acidic residues" evidence="1">
    <location>
        <begin position="31"/>
        <end position="51"/>
    </location>
</feature>
<evidence type="ECO:0000256" key="1">
    <source>
        <dbReference type="SAM" id="MobiDB-lite"/>
    </source>
</evidence>
<reference evidence="3 4" key="1">
    <citation type="journal article" date="2018" name="Sci. Rep.">
        <title>Raphidocelis subcapitata (=Pseudokirchneriella subcapitata) provides an insight into genome evolution and environmental adaptations in the Sphaeropleales.</title>
        <authorList>
            <person name="Suzuki S."/>
            <person name="Yamaguchi H."/>
            <person name="Nakajima N."/>
            <person name="Kawachi M."/>
        </authorList>
    </citation>
    <scope>NUCLEOTIDE SEQUENCE [LARGE SCALE GENOMIC DNA]</scope>
    <source>
        <strain evidence="3 4">NIES-35</strain>
    </source>
</reference>
<evidence type="ECO:0000256" key="2">
    <source>
        <dbReference type="SAM" id="Phobius"/>
    </source>
</evidence>
<dbReference type="AlphaFoldDB" id="A0A2V0NWG0"/>
<comment type="caution">
    <text evidence="3">The sequence shown here is derived from an EMBL/GenBank/DDBJ whole genome shotgun (WGS) entry which is preliminary data.</text>
</comment>
<feature type="compositionally biased region" description="Low complexity" evidence="1">
    <location>
        <begin position="55"/>
        <end position="71"/>
    </location>
</feature>
<keyword evidence="2" id="KW-1133">Transmembrane helix</keyword>
<dbReference type="EMBL" id="BDRX01000009">
    <property type="protein sequence ID" value="GBF89277.1"/>
    <property type="molecule type" value="Genomic_DNA"/>
</dbReference>
<dbReference type="InParanoid" id="A0A2V0NWG0"/>
<protein>
    <submittedName>
        <fullName evidence="3">Uncharacterized protein</fullName>
    </submittedName>
</protein>
<proteinExistence type="predicted"/>
<feature type="region of interest" description="Disordered" evidence="1">
    <location>
        <begin position="31"/>
        <end position="71"/>
    </location>
</feature>
<gene>
    <name evidence="3" type="ORF">Rsub_02154</name>
</gene>
<keyword evidence="2" id="KW-0472">Membrane</keyword>
<sequence length="71" mass="7728">MQLSKGARAFGLAAAGVGGVVVLIHAMQRWQRETMKAGPKRDEARYQRRLAELSAAQQQAAQQPAAEGRRP</sequence>
<keyword evidence="2" id="KW-0812">Transmembrane</keyword>
<keyword evidence="4" id="KW-1185">Reference proteome</keyword>
<dbReference type="Pfam" id="PF15786">
    <property type="entry name" value="PET117"/>
    <property type="match status" value="1"/>
</dbReference>
<feature type="transmembrane region" description="Helical" evidence="2">
    <location>
        <begin position="6"/>
        <end position="26"/>
    </location>
</feature>
<name>A0A2V0NWG0_9CHLO</name>
<dbReference type="InterPro" id="IPR031568">
    <property type="entry name" value="Pet117"/>
</dbReference>
<dbReference type="Proteomes" id="UP000247498">
    <property type="component" value="Unassembled WGS sequence"/>
</dbReference>
<organism evidence="3 4">
    <name type="scientific">Raphidocelis subcapitata</name>
    <dbReference type="NCBI Taxonomy" id="307507"/>
    <lineage>
        <taxon>Eukaryota</taxon>
        <taxon>Viridiplantae</taxon>
        <taxon>Chlorophyta</taxon>
        <taxon>core chlorophytes</taxon>
        <taxon>Chlorophyceae</taxon>
        <taxon>CS clade</taxon>
        <taxon>Sphaeropleales</taxon>
        <taxon>Selenastraceae</taxon>
        <taxon>Raphidocelis</taxon>
    </lineage>
</organism>
<evidence type="ECO:0000313" key="4">
    <source>
        <dbReference type="Proteomes" id="UP000247498"/>
    </source>
</evidence>